<reference evidence="3 4" key="1">
    <citation type="submission" date="2017-06" db="EMBL/GenBank/DDBJ databases">
        <title>Comparative genomic analysis of Ambrosia Fusariam Clade fungi.</title>
        <authorList>
            <person name="Stajich J.E."/>
            <person name="Carrillo J."/>
            <person name="Kijimoto T."/>
            <person name="Eskalen A."/>
            <person name="O'Donnell K."/>
            <person name="Kasson M."/>
        </authorList>
    </citation>
    <scope>NUCLEOTIDE SEQUENCE [LARGE SCALE GENOMIC DNA]</scope>
    <source>
        <strain evidence="3 4">NRRL62584</strain>
    </source>
</reference>
<dbReference type="AlphaFoldDB" id="A0A428PQ35"/>
<evidence type="ECO:0000313" key="3">
    <source>
        <dbReference type="EMBL" id="RSL55104.1"/>
    </source>
</evidence>
<comment type="caution">
    <text evidence="3">The sequence shown here is derived from an EMBL/GenBank/DDBJ whole genome shotgun (WGS) entry which is preliminary data.</text>
</comment>
<accession>A0A428PQ35</accession>
<evidence type="ECO:0000256" key="1">
    <source>
        <dbReference type="SAM" id="MobiDB-lite"/>
    </source>
</evidence>
<sequence>MAHEGSNGNARRSVDLPEAYDNALPEVFQAPKTTYESQPIAEQVGKDHLVPEIAEENVTPKERISILTGMKRKTFYVIVAVALVIAAAIGGGIGGALGSRNTSSSNSGADATASSTFSTDSSST</sequence>
<keyword evidence="2" id="KW-0472">Membrane</keyword>
<dbReference type="OrthoDB" id="10461271at2759"/>
<name>A0A428PQ35_9HYPO</name>
<feature type="transmembrane region" description="Helical" evidence="2">
    <location>
        <begin position="75"/>
        <end position="97"/>
    </location>
</feature>
<feature type="compositionally biased region" description="Low complexity" evidence="1">
    <location>
        <begin position="107"/>
        <end position="124"/>
    </location>
</feature>
<keyword evidence="2" id="KW-0812">Transmembrane</keyword>
<dbReference type="EMBL" id="NKCI01000104">
    <property type="protein sequence ID" value="RSL55104.1"/>
    <property type="molecule type" value="Genomic_DNA"/>
</dbReference>
<evidence type="ECO:0000313" key="4">
    <source>
        <dbReference type="Proteomes" id="UP000288168"/>
    </source>
</evidence>
<feature type="region of interest" description="Disordered" evidence="1">
    <location>
        <begin position="96"/>
        <end position="124"/>
    </location>
</feature>
<proteinExistence type="predicted"/>
<keyword evidence="2" id="KW-1133">Transmembrane helix</keyword>
<keyword evidence="4" id="KW-1185">Reference proteome</keyword>
<dbReference type="Proteomes" id="UP000288168">
    <property type="component" value="Unassembled WGS sequence"/>
</dbReference>
<evidence type="ECO:0000256" key="2">
    <source>
        <dbReference type="SAM" id="Phobius"/>
    </source>
</evidence>
<gene>
    <name evidence="3" type="ORF">CEP54_009543</name>
</gene>
<organism evidence="3 4">
    <name type="scientific">Fusarium duplospermum</name>
    <dbReference type="NCBI Taxonomy" id="1325734"/>
    <lineage>
        <taxon>Eukaryota</taxon>
        <taxon>Fungi</taxon>
        <taxon>Dikarya</taxon>
        <taxon>Ascomycota</taxon>
        <taxon>Pezizomycotina</taxon>
        <taxon>Sordariomycetes</taxon>
        <taxon>Hypocreomycetidae</taxon>
        <taxon>Hypocreales</taxon>
        <taxon>Nectriaceae</taxon>
        <taxon>Fusarium</taxon>
        <taxon>Fusarium solani species complex</taxon>
    </lineage>
</organism>
<protein>
    <submittedName>
        <fullName evidence="3">Uncharacterized protein</fullName>
    </submittedName>
</protein>